<sequence length="335" mass="38685">MSINIVEGFYFKLYDDSIFYVKGVAHPSDKVVAFPKYLKSIDGDRVSPDGTRYTKIAGVVHEYRVLLERYNSYIIYDEYFGRKIPLVPLKDIARIYNPVYKALKIIESKANVNVLTDVRDMLLDIINATGVKNIGVSGSILVDLYRDDSDIDIVVFGDDEGRKVYSFLKEAIDKPNSKLRRYNENNIAKLYLSRVSETPIDFKTFLNQEKRRVLEGVYGDREYFIRLIDMSHKDDVYGVYRCKKLGGSVMKLRVIDAKKSIYTPCRYGVEVIEVTEGVSADVEEIYSLRGRFNEIAYEDEVVIAKGSIEMLEYRNKDRKYRLYLGDAGDYMHIAK</sequence>
<proteinExistence type="predicted"/>
<dbReference type="GO" id="GO:0016779">
    <property type="term" value="F:nucleotidyltransferase activity"/>
    <property type="evidence" value="ECO:0007669"/>
    <property type="project" value="InterPro"/>
</dbReference>
<evidence type="ECO:0000259" key="1">
    <source>
        <dbReference type="Pfam" id="PF01909"/>
    </source>
</evidence>
<dbReference type="Pfam" id="PF01909">
    <property type="entry name" value="NTP_transf_2"/>
    <property type="match status" value="1"/>
</dbReference>
<dbReference type="EMBL" id="DRUB01000036">
    <property type="protein sequence ID" value="HHR95651.1"/>
    <property type="molecule type" value="Genomic_DNA"/>
</dbReference>
<dbReference type="InterPro" id="IPR002934">
    <property type="entry name" value="Polymerase_NTP_transf_dom"/>
</dbReference>
<dbReference type="SUPFAM" id="SSF81301">
    <property type="entry name" value="Nucleotidyltransferase"/>
    <property type="match status" value="1"/>
</dbReference>
<evidence type="ECO:0000313" key="2">
    <source>
        <dbReference type="EMBL" id="HHR95651.1"/>
    </source>
</evidence>
<protein>
    <recommendedName>
        <fullName evidence="1">Polymerase nucleotidyl transferase domain-containing protein</fullName>
    </recommendedName>
</protein>
<dbReference type="InterPro" id="IPR043519">
    <property type="entry name" value="NT_sf"/>
</dbReference>
<dbReference type="AlphaFoldDB" id="A0A7C5UUC3"/>
<accession>A0A7C5UUC3</accession>
<gene>
    <name evidence="2" type="ORF">ENL47_02235</name>
</gene>
<organism evidence="2">
    <name type="scientific">Ignisphaera aggregans</name>
    <dbReference type="NCBI Taxonomy" id="334771"/>
    <lineage>
        <taxon>Archaea</taxon>
        <taxon>Thermoproteota</taxon>
        <taxon>Thermoprotei</taxon>
        <taxon>Desulfurococcales</taxon>
        <taxon>Desulfurococcaceae</taxon>
        <taxon>Ignisphaera</taxon>
    </lineage>
</organism>
<feature type="domain" description="Polymerase nucleotidyl transferase" evidence="1">
    <location>
        <begin position="130"/>
        <end position="203"/>
    </location>
</feature>
<name>A0A7C5UUC3_9CREN</name>
<reference evidence="2" key="1">
    <citation type="journal article" date="2020" name="mSystems">
        <title>Genome- and Community-Level Interaction Insights into Carbon Utilization and Element Cycling Functions of Hydrothermarchaeota in Hydrothermal Sediment.</title>
        <authorList>
            <person name="Zhou Z."/>
            <person name="Liu Y."/>
            <person name="Xu W."/>
            <person name="Pan J."/>
            <person name="Luo Z.H."/>
            <person name="Li M."/>
        </authorList>
    </citation>
    <scope>NUCLEOTIDE SEQUENCE [LARGE SCALE GENOMIC DNA]</scope>
    <source>
        <strain evidence="2">SpSt-1</strain>
    </source>
</reference>
<comment type="caution">
    <text evidence="2">The sequence shown here is derived from an EMBL/GenBank/DDBJ whole genome shotgun (WGS) entry which is preliminary data.</text>
</comment>